<keyword evidence="4" id="KW-1185">Reference proteome</keyword>
<sequence length="251" mass="28710">MEEKDIKENTSLAVSENDVPEIIGSQFTVMQEYKENLDIAKKKAIEAQTHALGSSEKKTGVFKNKTAIESLQETTLSLADAQLIAAEAQEKSFEYQKKLAEITKYLFGLGVSNIAANRCVVRELEMRLSNAKEEEIDELAREEIKNLVRELKLQEDIMQKQSNLNEKLKSLDDKIKEFEGNKEEKDSYIKSLEIKIEDLEDEIHFLKSENVKVKREMNNKKYKILFYIFIGVAIVSLVAFILSIIALALKK</sequence>
<dbReference type="Proteomes" id="UP000266506">
    <property type="component" value="Unassembled WGS sequence"/>
</dbReference>
<dbReference type="InParanoid" id="A0A397S1G4"/>
<dbReference type="RefSeq" id="WP_119015374.1">
    <property type="nucleotide sequence ID" value="NZ_QXEV01000002.1"/>
</dbReference>
<proteinExistence type="predicted"/>
<evidence type="ECO:0000313" key="3">
    <source>
        <dbReference type="EMBL" id="RIA78245.1"/>
    </source>
</evidence>
<keyword evidence="2" id="KW-1133">Transmembrane helix</keyword>
<feature type="transmembrane region" description="Helical" evidence="2">
    <location>
        <begin position="224"/>
        <end position="249"/>
    </location>
</feature>
<evidence type="ECO:0000313" key="4">
    <source>
        <dbReference type="Proteomes" id="UP000266506"/>
    </source>
</evidence>
<evidence type="ECO:0000256" key="1">
    <source>
        <dbReference type="SAM" id="Coils"/>
    </source>
</evidence>
<dbReference type="SUPFAM" id="SSF57997">
    <property type="entry name" value="Tropomyosin"/>
    <property type="match status" value="1"/>
</dbReference>
<name>A0A397S1G4_9MOLU</name>
<dbReference type="AlphaFoldDB" id="A0A397S1G4"/>
<protein>
    <submittedName>
        <fullName evidence="3">Uncharacterized protein</fullName>
    </submittedName>
</protein>
<keyword evidence="1" id="KW-0175">Coiled coil</keyword>
<gene>
    <name evidence="3" type="ORF">EI71_00193</name>
</gene>
<keyword evidence="2" id="KW-0812">Transmembrane</keyword>
<keyword evidence="2" id="KW-0472">Membrane</keyword>
<dbReference type="EMBL" id="QXEV01000002">
    <property type="protein sequence ID" value="RIA78245.1"/>
    <property type="molecule type" value="Genomic_DNA"/>
</dbReference>
<dbReference type="OrthoDB" id="2942964at2"/>
<evidence type="ECO:0000256" key="2">
    <source>
        <dbReference type="SAM" id="Phobius"/>
    </source>
</evidence>
<accession>A0A397S1G4</accession>
<organism evidence="3 4">
    <name type="scientific">Anaeroplasma bactoclasticum</name>
    <dbReference type="NCBI Taxonomy" id="2088"/>
    <lineage>
        <taxon>Bacteria</taxon>
        <taxon>Bacillati</taxon>
        <taxon>Mycoplasmatota</taxon>
        <taxon>Mollicutes</taxon>
        <taxon>Anaeroplasmatales</taxon>
        <taxon>Anaeroplasmataceae</taxon>
        <taxon>Anaeroplasma</taxon>
    </lineage>
</organism>
<feature type="coiled-coil region" evidence="1">
    <location>
        <begin position="30"/>
        <end position="216"/>
    </location>
</feature>
<reference evidence="3 4" key="1">
    <citation type="submission" date="2018-08" db="EMBL/GenBank/DDBJ databases">
        <title>Genomic Encyclopedia of Archaeal and Bacterial Type Strains, Phase II (KMG-II): from individual species to whole genera.</title>
        <authorList>
            <person name="Goeker M."/>
        </authorList>
    </citation>
    <scope>NUCLEOTIDE SEQUENCE [LARGE SCALE GENOMIC DNA]</scope>
    <source>
        <strain evidence="3 4">ATCC 27112</strain>
    </source>
</reference>
<comment type="caution">
    <text evidence="3">The sequence shown here is derived from an EMBL/GenBank/DDBJ whole genome shotgun (WGS) entry which is preliminary data.</text>
</comment>